<dbReference type="SUPFAM" id="SSF53098">
    <property type="entry name" value="Ribonuclease H-like"/>
    <property type="match status" value="1"/>
</dbReference>
<dbReference type="InterPro" id="IPR043502">
    <property type="entry name" value="DNA/RNA_pol_sf"/>
</dbReference>
<dbReference type="SUPFAM" id="SSF56672">
    <property type="entry name" value="DNA/RNA polymerases"/>
    <property type="match status" value="1"/>
</dbReference>
<feature type="domain" description="Integrase catalytic" evidence="3">
    <location>
        <begin position="550"/>
        <end position="715"/>
    </location>
</feature>
<dbReference type="InterPro" id="IPR013103">
    <property type="entry name" value="RVT_2"/>
</dbReference>
<dbReference type="Pfam" id="PF14223">
    <property type="entry name" value="Retrotran_gag_2"/>
    <property type="match status" value="1"/>
</dbReference>
<dbReference type="GO" id="GO:0004190">
    <property type="term" value="F:aspartic-type endopeptidase activity"/>
    <property type="evidence" value="ECO:0007669"/>
    <property type="project" value="UniProtKB-KW"/>
</dbReference>
<name>A0AA38T5V4_9ASTR</name>
<dbReference type="Proteomes" id="UP001172457">
    <property type="component" value="Chromosome 6"/>
</dbReference>
<comment type="caution">
    <text evidence="4">The sequence shown here is derived from an EMBL/GenBank/DDBJ whole genome shotgun (WGS) entry which is preliminary data.</text>
</comment>
<keyword evidence="1" id="KW-0645">Protease</keyword>
<evidence type="ECO:0000313" key="4">
    <source>
        <dbReference type="EMBL" id="KAJ9544868.1"/>
    </source>
</evidence>
<feature type="compositionally biased region" description="Pro residues" evidence="2">
    <location>
        <begin position="846"/>
        <end position="875"/>
    </location>
</feature>
<evidence type="ECO:0000259" key="3">
    <source>
        <dbReference type="PROSITE" id="PS50994"/>
    </source>
</evidence>
<feature type="compositionally biased region" description="Polar residues" evidence="2">
    <location>
        <begin position="237"/>
        <end position="259"/>
    </location>
</feature>
<dbReference type="InterPro" id="IPR012337">
    <property type="entry name" value="RNaseH-like_sf"/>
</dbReference>
<dbReference type="Pfam" id="PF00665">
    <property type="entry name" value="rve"/>
    <property type="match status" value="1"/>
</dbReference>
<dbReference type="InterPro" id="IPR054722">
    <property type="entry name" value="PolX-like_BBD"/>
</dbReference>
<dbReference type="CDD" id="cd09272">
    <property type="entry name" value="RNase_HI_RT_Ty1"/>
    <property type="match status" value="1"/>
</dbReference>
<proteinExistence type="predicted"/>
<feature type="region of interest" description="Disordered" evidence="2">
    <location>
        <begin position="311"/>
        <end position="342"/>
    </location>
</feature>
<keyword evidence="1" id="KW-0064">Aspartyl protease</keyword>
<dbReference type="Pfam" id="PF22936">
    <property type="entry name" value="Pol_BBD"/>
    <property type="match status" value="1"/>
</dbReference>
<dbReference type="Pfam" id="PF25597">
    <property type="entry name" value="SH3_retrovirus"/>
    <property type="match status" value="1"/>
</dbReference>
<keyword evidence="1" id="KW-0378">Hydrolase</keyword>
<protein>
    <recommendedName>
        <fullName evidence="3">Integrase catalytic domain-containing protein</fullName>
    </recommendedName>
</protein>
<feature type="compositionally biased region" description="Polar residues" evidence="2">
    <location>
        <begin position="269"/>
        <end position="285"/>
    </location>
</feature>
<sequence length="1423" mass="159346">MAGDKPESSSNPKSIHPVYTVTNIQNKVRVLDGVKVSYSSWVRLFQLHARGYKVTAHIDGTAPPAKTDPDYEEWAEIDAIVLQWIYGTLSDDLLMRVLVTDSTAYQAWIRIQTIFLNNKGARAAALEHEFNNLTLKSMPSLESYCQKLKELSDQLNDVDSPVNDQRLVLQLVRGLPSEYDTVASYINQTLPSWESACSMLQLEHHRQSARETLSPPAALAVSSQPNPTGGNRRFNGRGQTRQPNRRPNASGPSSGSQPTIGPPRGSFNKHVSSQSRGPSRSQAQWPTPPGPQNFWPSWWMPPPCPYPTQPGWASPWLEQTSPWNQPAASGPSPSDRRSANLVSCDPLEPTQLGEALHAMNLEQNDDQWYMDSGATDHITGNEGKISNPSLSIPIGSISVGNGARVKILGSGNSTLPNPTRDLHLKNILYTPHIIKNLISVRKFSIDNDVSVEFDPHGFSVKEYKSGTILSRHNSSSQLYPLTYPVSAPTVLTSSFQDFWHDRLGHPGVPVFDFLVSNKLIPCNKRARTLVCNSCQLSKHKRLPFSISHSTSLLPFDIVHCDLWTSPITSKTGYKYYLVLVDDFSQYTWVFALKFKSETFTKFSNFHAYIKTQFHICIKSFQCDLGGEFDNNAFKSFAATNGLQFRFSCPHTSQQNGKSERMIRRLNEIMLTLLTHASLPPNFWVEALHTACYLHNILPTKLLKFNTPTSALYRRHPTYDHLRVFGCTCYPNTSSTRPHKLATRSVRCVFLGYPADFRGYRCLDISSGRIILSRHVTFDETSFPFSSPTTNHNYSFLDSDVSPLIFQPQPANPHLSPNIASPSPLNSPIVPPRPPITYQRRQRQPHTPAPTPPSPPVPPSTYPNLNQPPPSAPAPSHPMTMTTRSKVGTVKPKLPFSLSVTSSEPVSPLPTSHIKALTDPNWNAAMTDEFRALMDSKTWVLVPRPPNTNIIRSMWLFRHKYNANGTLQRYKARLVVNGKSQQVGVDCDETFSPVVKPTTIRTVLSLAVSRGWPLHQLDVKNAFLHGDLNETVYMFQPPGFTNKQHPSHVCLLKKSLYGLKQAPRAWYDRFATYITKCDFRSTISDTSLFVYKNGSKMAYLLLYVDDIILTASDTTLLHQIIGSLSTEFAMSDLGRLHHFLGINVTNQNNGLFLSQAKYATDILARAHMSDCKPSATPVDTASKLSATSGNLLPDGSLYRRLAGALQYLTITRPDLTYAVQQICLFMHAPREPHLQFLKRVLRYLKGTLHYGLTISPSKSTNLVAYSDADWGGCPDSRRSTSGYCVFLGNNLVSWSSKRQPTISRSSAEAEYRGVANAVAETSWLRNLLLELFMPTRKATLIYCDNISAVYLSENPVQHQRTKHVELDIHFVREKVRIGAVRVLHVPADYQYADIFTKGLPRQLFTRFRSSLCLRPSPAHTEGAY</sequence>
<dbReference type="Gene3D" id="3.30.420.10">
    <property type="entry name" value="Ribonuclease H-like superfamily/Ribonuclease H"/>
    <property type="match status" value="1"/>
</dbReference>
<feature type="region of interest" description="Disordered" evidence="2">
    <location>
        <begin position="217"/>
        <end position="296"/>
    </location>
</feature>
<dbReference type="Pfam" id="PF13976">
    <property type="entry name" value="gag_pre-integrs"/>
    <property type="match status" value="1"/>
</dbReference>
<gene>
    <name evidence="4" type="ORF">OSB04_024575</name>
</gene>
<dbReference type="GO" id="GO:0003676">
    <property type="term" value="F:nucleic acid binding"/>
    <property type="evidence" value="ECO:0007669"/>
    <property type="project" value="InterPro"/>
</dbReference>
<dbReference type="InterPro" id="IPR001584">
    <property type="entry name" value="Integrase_cat-core"/>
</dbReference>
<dbReference type="Pfam" id="PF07727">
    <property type="entry name" value="RVT_2"/>
    <property type="match status" value="1"/>
</dbReference>
<feature type="region of interest" description="Disordered" evidence="2">
    <location>
        <begin position="806"/>
        <end position="885"/>
    </location>
</feature>
<feature type="compositionally biased region" description="Polar residues" evidence="2">
    <location>
        <begin position="317"/>
        <end position="327"/>
    </location>
</feature>
<evidence type="ECO:0000256" key="1">
    <source>
        <dbReference type="ARBA" id="ARBA00022750"/>
    </source>
</evidence>
<dbReference type="EMBL" id="JARYMX010000006">
    <property type="protein sequence ID" value="KAJ9544868.1"/>
    <property type="molecule type" value="Genomic_DNA"/>
</dbReference>
<organism evidence="4 5">
    <name type="scientific">Centaurea solstitialis</name>
    <name type="common">yellow star-thistle</name>
    <dbReference type="NCBI Taxonomy" id="347529"/>
    <lineage>
        <taxon>Eukaryota</taxon>
        <taxon>Viridiplantae</taxon>
        <taxon>Streptophyta</taxon>
        <taxon>Embryophyta</taxon>
        <taxon>Tracheophyta</taxon>
        <taxon>Spermatophyta</taxon>
        <taxon>Magnoliopsida</taxon>
        <taxon>eudicotyledons</taxon>
        <taxon>Gunneridae</taxon>
        <taxon>Pentapetalae</taxon>
        <taxon>asterids</taxon>
        <taxon>campanulids</taxon>
        <taxon>Asterales</taxon>
        <taxon>Asteraceae</taxon>
        <taxon>Carduoideae</taxon>
        <taxon>Cardueae</taxon>
        <taxon>Centaureinae</taxon>
        <taxon>Centaurea</taxon>
    </lineage>
</organism>
<accession>A0AA38T5V4</accession>
<dbReference type="PROSITE" id="PS50994">
    <property type="entry name" value="INTEGRASE"/>
    <property type="match status" value="1"/>
</dbReference>
<evidence type="ECO:0000313" key="5">
    <source>
        <dbReference type="Proteomes" id="UP001172457"/>
    </source>
</evidence>
<evidence type="ECO:0000256" key="2">
    <source>
        <dbReference type="SAM" id="MobiDB-lite"/>
    </source>
</evidence>
<dbReference type="PANTHER" id="PTHR11439">
    <property type="entry name" value="GAG-POL-RELATED RETROTRANSPOSON"/>
    <property type="match status" value="1"/>
</dbReference>
<dbReference type="InterPro" id="IPR057670">
    <property type="entry name" value="SH3_retrovirus"/>
</dbReference>
<keyword evidence="5" id="KW-1185">Reference proteome</keyword>
<dbReference type="GO" id="GO:0015074">
    <property type="term" value="P:DNA integration"/>
    <property type="evidence" value="ECO:0007669"/>
    <property type="project" value="InterPro"/>
</dbReference>
<dbReference type="InterPro" id="IPR025724">
    <property type="entry name" value="GAG-pre-integrase_dom"/>
</dbReference>
<dbReference type="InterPro" id="IPR036397">
    <property type="entry name" value="RNaseH_sf"/>
</dbReference>
<reference evidence="4" key="1">
    <citation type="submission" date="2023-03" db="EMBL/GenBank/DDBJ databases">
        <title>Chromosome-scale reference genome and RAD-based genetic map of yellow starthistle (Centaurea solstitialis) reveal putative structural variation and QTLs associated with invader traits.</title>
        <authorList>
            <person name="Reatini B."/>
            <person name="Cang F.A."/>
            <person name="Jiang Q."/>
            <person name="Mckibben M.T.W."/>
            <person name="Barker M.S."/>
            <person name="Rieseberg L.H."/>
            <person name="Dlugosch K.M."/>
        </authorList>
    </citation>
    <scope>NUCLEOTIDE SEQUENCE</scope>
    <source>
        <strain evidence="4">CAN-66</strain>
        <tissue evidence="4">Leaf</tissue>
    </source>
</reference>
<dbReference type="PANTHER" id="PTHR11439:SF524">
    <property type="entry name" value="RNA-DIRECTED DNA POLYMERASE, PROTEIN KINASE RLK-PELLE-DLSV FAMILY"/>
    <property type="match status" value="1"/>
</dbReference>